<organism evidence="1 2">
    <name type="scientific">Enterococcus ureilyticus</name>
    <dbReference type="NCBI Taxonomy" id="1131292"/>
    <lineage>
        <taxon>Bacteria</taxon>
        <taxon>Bacillati</taxon>
        <taxon>Bacillota</taxon>
        <taxon>Bacilli</taxon>
        <taxon>Lactobacillales</taxon>
        <taxon>Enterococcaceae</taxon>
        <taxon>Enterococcus</taxon>
    </lineage>
</organism>
<keyword evidence="2" id="KW-1185">Reference proteome</keyword>
<proteinExistence type="predicted"/>
<evidence type="ECO:0000313" key="2">
    <source>
        <dbReference type="Proteomes" id="UP000094469"/>
    </source>
</evidence>
<accession>A0A1E5HEW7</accession>
<dbReference type="EMBL" id="MIKC01000005">
    <property type="protein sequence ID" value="OEG23345.1"/>
    <property type="molecule type" value="Genomic_DNA"/>
</dbReference>
<reference evidence="2" key="1">
    <citation type="submission" date="2016-09" db="EMBL/GenBank/DDBJ databases">
        <authorList>
            <person name="Gulvik C.A."/>
        </authorList>
    </citation>
    <scope>NUCLEOTIDE SEQUENCE [LARGE SCALE GENOMIC DNA]</scope>
    <source>
        <strain evidence="2">LMG 26676</strain>
    </source>
</reference>
<protein>
    <submittedName>
        <fullName evidence="1">Uncharacterized protein</fullName>
    </submittedName>
</protein>
<comment type="caution">
    <text evidence="1">The sequence shown here is derived from an EMBL/GenBank/DDBJ whole genome shotgun (WGS) entry which is preliminary data.</text>
</comment>
<dbReference type="Proteomes" id="UP000094469">
    <property type="component" value="Unassembled WGS sequence"/>
</dbReference>
<sequence length="199" mass="23169">MTVGKKYTGKIDYDSDQDHFFSKVDLNNPYVIVTNKRLVVFEKSEDLENPTNWVSGRGIRQYDERNGRFYATWETSNPSNKTLTYLYYCMRWGKGDTYELELVPYKKTAPIVKEKEVKIKVGESYQIEAQATIGLPEEYRLKKEVFYEKRNDRIAFGKNNLDETNRIKEIIGVEPGTSSVTVIDEISYERTEINVTVVS</sequence>
<dbReference type="OrthoDB" id="32128at81852"/>
<evidence type="ECO:0000313" key="1">
    <source>
        <dbReference type="EMBL" id="OEG23345.1"/>
    </source>
</evidence>
<name>A0A1E5HEW7_9ENTE</name>
<dbReference type="AlphaFoldDB" id="A0A1E5HEW7"/>
<gene>
    <name evidence="1" type="ORF">BCR24_12555</name>
</gene>
<dbReference type="RefSeq" id="WP_069639329.1">
    <property type="nucleotide sequence ID" value="NZ_JAFBEZ010000012.1"/>
</dbReference>